<organism evidence="2 3">
    <name type="scientific">Pseudocercospora fuligena</name>
    <dbReference type="NCBI Taxonomy" id="685502"/>
    <lineage>
        <taxon>Eukaryota</taxon>
        <taxon>Fungi</taxon>
        <taxon>Dikarya</taxon>
        <taxon>Ascomycota</taxon>
        <taxon>Pezizomycotina</taxon>
        <taxon>Dothideomycetes</taxon>
        <taxon>Dothideomycetidae</taxon>
        <taxon>Mycosphaerellales</taxon>
        <taxon>Mycosphaerellaceae</taxon>
        <taxon>Pseudocercospora</taxon>
    </lineage>
</organism>
<proteinExistence type="predicted"/>
<dbReference type="OrthoDB" id="10466751at2759"/>
<feature type="compositionally biased region" description="Basic and acidic residues" evidence="1">
    <location>
        <begin position="25"/>
        <end position="36"/>
    </location>
</feature>
<feature type="region of interest" description="Disordered" evidence="1">
    <location>
        <begin position="25"/>
        <end position="81"/>
    </location>
</feature>
<dbReference type="EMBL" id="JABCIY010000150">
    <property type="protein sequence ID" value="KAF7192072.1"/>
    <property type="molecule type" value="Genomic_DNA"/>
</dbReference>
<evidence type="ECO:0000256" key="1">
    <source>
        <dbReference type="SAM" id="MobiDB-lite"/>
    </source>
</evidence>
<protein>
    <submittedName>
        <fullName evidence="2">Uncharacterized protein</fullName>
    </submittedName>
</protein>
<evidence type="ECO:0000313" key="2">
    <source>
        <dbReference type="EMBL" id="KAF7192072.1"/>
    </source>
</evidence>
<evidence type="ECO:0000313" key="3">
    <source>
        <dbReference type="Proteomes" id="UP000660729"/>
    </source>
</evidence>
<feature type="compositionally biased region" description="Low complexity" evidence="1">
    <location>
        <begin position="55"/>
        <end position="72"/>
    </location>
</feature>
<accession>A0A8H6VIW8</accession>
<dbReference type="Proteomes" id="UP000660729">
    <property type="component" value="Unassembled WGS sequence"/>
</dbReference>
<keyword evidence="3" id="KW-1185">Reference proteome</keyword>
<gene>
    <name evidence="2" type="ORF">HII31_06458</name>
</gene>
<name>A0A8H6VIW8_9PEZI</name>
<sequence>MPTFEKRKASTPDVLRFAKRTKRRACEAHEIKHESDVADDSSDVDAAPQNPRSVGSKPSTPGSSKPDPTSGGLLQEESDDDECQVIEHRQQPAQAQEAVRIRKCLNLFKAFPNAAGITMEELLKCWIRYALTESGDKILDCSTWLHSQSTVLEEDAFIFDRLFKLSPPAVMLQTICDKLVKCLHSAELRSGGAQATALPSQAFEPATVFAEASATRDANAAFDPVRYRSLDKSERVQMVKVHFPSAQKLFQYHATINNAISIKLASHDVQSPAHLFHETWSRLGADSKSEWEQLLFRLHKDGLKKPVGPAGQQLLEQQRAIAIVAAAIAGRSSPSPGANFSEAFTVHLDSHNAATRKGNHSENVSSALDCVWSFNDAGFPHLSKDERSIAAKTHFPTSLHPLAYHIRMHEAMSCLVNWQDSCQAIHRLRRVWQALPCRIQKAWELHLSHLHEAGAKNAFSKKAQKALKLHKIKSILIRSLSSGQSGLNCDESCTDAGPLITDRAVDVGCEASRCATKLHNATRTFQRNPIVPRPDTNNKQIAAVFVDFVACTRKPGFCYVLILVNTPQVPIADVTAAEIEESCRAAYRDQASVVEIFPLSSQAWAVCLRANCTDVVDYKSQMIGRHMTLRGFKAITTYLPSCPASVFSADISRHPGLDATQILLQLRRDLSRRGLPPPTLMEQRNGTRRRLLVYFPRPPNLFVFIVPVMVPGLTIPYNAFFRGFDQNASCWICHITHGDQICPLAMAVTAA</sequence>
<reference evidence="2" key="1">
    <citation type="submission" date="2020-04" db="EMBL/GenBank/DDBJ databases">
        <title>Draft genome resource of the tomato pathogen Pseudocercospora fuligena.</title>
        <authorList>
            <person name="Zaccaron A."/>
        </authorList>
    </citation>
    <scope>NUCLEOTIDE SEQUENCE</scope>
    <source>
        <strain evidence="2">PF001</strain>
    </source>
</reference>
<dbReference type="AlphaFoldDB" id="A0A8H6VIW8"/>
<comment type="caution">
    <text evidence="2">The sequence shown here is derived from an EMBL/GenBank/DDBJ whole genome shotgun (WGS) entry which is preliminary data.</text>
</comment>